<organism evidence="2 3">
    <name type="scientific">Allacma fusca</name>
    <dbReference type="NCBI Taxonomy" id="39272"/>
    <lineage>
        <taxon>Eukaryota</taxon>
        <taxon>Metazoa</taxon>
        <taxon>Ecdysozoa</taxon>
        <taxon>Arthropoda</taxon>
        <taxon>Hexapoda</taxon>
        <taxon>Collembola</taxon>
        <taxon>Symphypleona</taxon>
        <taxon>Sminthuridae</taxon>
        <taxon>Allacma</taxon>
    </lineage>
</organism>
<keyword evidence="1" id="KW-0472">Membrane</keyword>
<accession>A0A8J2LTK0</accession>
<name>A0A8J2LTK0_9HEXA</name>
<keyword evidence="1" id="KW-0812">Transmembrane</keyword>
<dbReference type="AlphaFoldDB" id="A0A8J2LTK0"/>
<gene>
    <name evidence="2" type="ORF">AFUS01_LOCUS46883</name>
</gene>
<sequence length="335" mass="38218">MQIFGLQVNTSYVYVGSGTLGGLGLCYALYKLFKRKSKEKITYIEELAVVEDLKLPELLEHDFGNYLATCQTVDAKASAFLNELPEHFFRFNDTLLQLICAHFAQKRLRRCTRTLVIGSGTGKLVFELDNYCSQVIGVDIFFSRIITCFRFQNDSQVKYDFPLEGTYRTVEKEAVVTKVASADEVDSESLAIKSVDKILKSKLRKESTEFVNADIGSTGLSLHLGQFQVVIITDEINETSDPEVLLRNVHRYVETEGLLIICTDYNWKRTTNQKQGFTKSTIKTSFDFFKFMLRGFFDLVEESNIPDVVGVSLRSCIVRNMHVTVWERNNRPILP</sequence>
<protein>
    <submittedName>
        <fullName evidence="2">Uncharacterized protein</fullName>
    </submittedName>
</protein>
<evidence type="ECO:0000256" key="1">
    <source>
        <dbReference type="SAM" id="Phobius"/>
    </source>
</evidence>
<reference evidence="2" key="1">
    <citation type="submission" date="2021-06" db="EMBL/GenBank/DDBJ databases">
        <authorList>
            <person name="Hodson N. C."/>
            <person name="Mongue J. A."/>
            <person name="Jaron S. K."/>
        </authorList>
    </citation>
    <scope>NUCLEOTIDE SEQUENCE</scope>
</reference>
<dbReference type="PANTHER" id="PTHR45445:SF2">
    <property type="entry name" value="METHYLTRANSFERASE TYPE 11 DOMAIN-CONTAINING PROTEIN"/>
    <property type="match status" value="1"/>
</dbReference>
<dbReference type="PANTHER" id="PTHR45445">
    <property type="match status" value="1"/>
</dbReference>
<dbReference type="Proteomes" id="UP000708208">
    <property type="component" value="Unassembled WGS sequence"/>
</dbReference>
<keyword evidence="3" id="KW-1185">Reference proteome</keyword>
<evidence type="ECO:0000313" key="3">
    <source>
        <dbReference type="Proteomes" id="UP000708208"/>
    </source>
</evidence>
<comment type="caution">
    <text evidence="2">The sequence shown here is derived from an EMBL/GenBank/DDBJ whole genome shotgun (WGS) entry which is preliminary data.</text>
</comment>
<proteinExistence type="predicted"/>
<keyword evidence="1" id="KW-1133">Transmembrane helix</keyword>
<feature type="transmembrane region" description="Helical" evidence="1">
    <location>
        <begin position="12"/>
        <end position="30"/>
    </location>
</feature>
<evidence type="ECO:0000313" key="2">
    <source>
        <dbReference type="EMBL" id="CAG7837833.1"/>
    </source>
</evidence>
<dbReference type="EMBL" id="CAJVCH010571552">
    <property type="protein sequence ID" value="CAG7837833.1"/>
    <property type="molecule type" value="Genomic_DNA"/>
</dbReference>